<evidence type="ECO:0000259" key="2">
    <source>
        <dbReference type="SMART" id="SM00701"/>
    </source>
</evidence>
<dbReference type="CDD" id="cd06583">
    <property type="entry name" value="PGRP"/>
    <property type="match status" value="1"/>
</dbReference>
<dbReference type="InterPro" id="IPR036505">
    <property type="entry name" value="Amidase/PGRP_sf"/>
</dbReference>
<organism evidence="3 4">
    <name type="scientific">Streptomyces smaragdinus</name>
    <dbReference type="NCBI Taxonomy" id="2585196"/>
    <lineage>
        <taxon>Bacteria</taxon>
        <taxon>Bacillati</taxon>
        <taxon>Actinomycetota</taxon>
        <taxon>Actinomycetes</taxon>
        <taxon>Kitasatosporales</taxon>
        <taxon>Streptomycetaceae</taxon>
        <taxon>Streptomyces</taxon>
    </lineage>
</organism>
<protein>
    <recommendedName>
        <fullName evidence="2">Peptidoglycan recognition protein family domain-containing protein</fullName>
    </recommendedName>
</protein>
<evidence type="ECO:0000256" key="1">
    <source>
        <dbReference type="ARBA" id="ARBA00007553"/>
    </source>
</evidence>
<dbReference type="PANTHER" id="PTHR11022:SF41">
    <property type="entry name" value="PEPTIDOGLYCAN-RECOGNITION PROTEIN LC-RELATED"/>
    <property type="match status" value="1"/>
</dbReference>
<evidence type="ECO:0000313" key="3">
    <source>
        <dbReference type="EMBL" id="MQY12805.1"/>
    </source>
</evidence>
<dbReference type="InterPro" id="IPR006619">
    <property type="entry name" value="PGRP_domain_met/bac"/>
</dbReference>
<dbReference type="GO" id="GO:0009253">
    <property type="term" value="P:peptidoglycan catabolic process"/>
    <property type="evidence" value="ECO:0007669"/>
    <property type="project" value="InterPro"/>
</dbReference>
<comment type="caution">
    <text evidence="3">The sequence shown here is derived from an EMBL/GenBank/DDBJ whole genome shotgun (WGS) entry which is preliminary data.</text>
</comment>
<dbReference type="Pfam" id="PF01510">
    <property type="entry name" value="Amidase_2"/>
    <property type="match status" value="1"/>
</dbReference>
<dbReference type="GO" id="GO:0008270">
    <property type="term" value="F:zinc ion binding"/>
    <property type="evidence" value="ECO:0007669"/>
    <property type="project" value="InterPro"/>
</dbReference>
<dbReference type="Proteomes" id="UP000466345">
    <property type="component" value="Unassembled WGS sequence"/>
</dbReference>
<dbReference type="SUPFAM" id="SSF55846">
    <property type="entry name" value="N-acetylmuramoyl-L-alanine amidase-like"/>
    <property type="match status" value="1"/>
</dbReference>
<dbReference type="InterPro" id="IPR002502">
    <property type="entry name" value="Amidase_domain"/>
</dbReference>
<dbReference type="SMART" id="SM00701">
    <property type="entry name" value="PGRP"/>
    <property type="match status" value="1"/>
</dbReference>
<dbReference type="AlphaFoldDB" id="A0A7K0CH47"/>
<proteinExistence type="inferred from homology"/>
<gene>
    <name evidence="3" type="ORF">SRB5_29440</name>
</gene>
<name>A0A7K0CH47_9ACTN</name>
<dbReference type="GO" id="GO:0008745">
    <property type="term" value="F:N-acetylmuramoyl-L-alanine amidase activity"/>
    <property type="evidence" value="ECO:0007669"/>
    <property type="project" value="InterPro"/>
</dbReference>
<feature type="domain" description="Peptidoglycan recognition protein family" evidence="2">
    <location>
        <begin position="73"/>
        <end position="222"/>
    </location>
</feature>
<reference evidence="3 4" key="1">
    <citation type="submission" date="2019-10" db="EMBL/GenBank/DDBJ databases">
        <title>Streptomyces smaragdinus sp. nov. and Streptomyces fabii sp. nov., isolated from the gut of fungus growing-termite Macrotermes natalensis.</title>
        <authorList>
            <person name="Schwitalla J."/>
            <person name="Benndorf R."/>
            <person name="Martin K."/>
            <person name="De Beer W."/>
            <person name="Kaster A.-K."/>
            <person name="Vollmers J."/>
            <person name="Poulsen M."/>
            <person name="Beemelmanns C."/>
        </authorList>
    </citation>
    <scope>NUCLEOTIDE SEQUENCE [LARGE SCALE GENOMIC DNA]</scope>
    <source>
        <strain evidence="3 4">RB5</strain>
    </source>
</reference>
<dbReference type="EMBL" id="WEGJ01000009">
    <property type="protein sequence ID" value="MQY12805.1"/>
    <property type="molecule type" value="Genomic_DNA"/>
</dbReference>
<dbReference type="PANTHER" id="PTHR11022">
    <property type="entry name" value="PEPTIDOGLYCAN RECOGNITION PROTEIN"/>
    <property type="match status" value="1"/>
</dbReference>
<evidence type="ECO:0000313" key="4">
    <source>
        <dbReference type="Proteomes" id="UP000466345"/>
    </source>
</evidence>
<accession>A0A7K0CH47</accession>
<dbReference type="OrthoDB" id="514320at2"/>
<sequence length="346" mass="35906">MRGLRGFRHIPGHGALAGRIRTRPRLLAALAAAAALVAGLCVWLAPGGGAPPAPAQPRAAGPPLTVFHAAVRPTIVPRSAWIHDTARDRPPPKYAGRVTAVVVHHTDSPNSYDCADAPGIIRALYTGQTEVRGWDDLGYNFLVDRCGTIYEGRAGGIERAVVGAHAQGFNRGTTGIAALGTFTAGQPVPAVMEHAIAAFAAWKLGRSLIDPREGVRLVSSNDHARFPAGTTITVPAIAGHDAGYETSCPGAALSARLPAIREAAARLQGLTGEALPPYRRAATAAVPVPKTPETAVVADDARPPGTQIAVPPGTSHVPSPGVVEAEYARYADRFAGVSRAWRPAAP</sequence>
<dbReference type="RefSeq" id="WP_153452423.1">
    <property type="nucleotide sequence ID" value="NZ_WEGJ01000009.1"/>
</dbReference>
<comment type="similarity">
    <text evidence="1">Belongs to the N-acetylmuramoyl-L-alanine amidase 2 family.</text>
</comment>
<dbReference type="InterPro" id="IPR015510">
    <property type="entry name" value="PGRP"/>
</dbReference>
<dbReference type="Gene3D" id="3.40.80.10">
    <property type="entry name" value="Peptidoglycan recognition protein-like"/>
    <property type="match status" value="1"/>
</dbReference>
<keyword evidence="4" id="KW-1185">Reference proteome</keyword>